<gene>
    <name evidence="1" type="ORF">HNP98_001678</name>
</gene>
<proteinExistence type="predicted"/>
<sequence>MEIHNLLHHLAYGNAEESAAAAHNFVTNDATLTQYKKLTATLIKANDSRIVFWGLDVLIKNFPLQLQQDGEALIPWLLSNLTHESFPVVDRVVWALSVIGVAAVDALIYTVEQTSNPVHQAACLGALRRNHHLYLRAKQVLALLAASLGSATAEVRHWAMITSMDISPLRSWFDERMQPQDFEPLYRLVLPVAQEFIDSTQDDIYIRYRDLITQHLANNQAR</sequence>
<reference evidence="1 2" key="1">
    <citation type="submission" date="2020-05" db="EMBL/GenBank/DDBJ databases">
        <title>Genomic Encyclopedia of Type Strains, Phase IV (KMG-V): Genome sequencing to study the core and pangenomes of soil and plant-associated prokaryotes.</title>
        <authorList>
            <person name="Whitman W."/>
        </authorList>
    </citation>
    <scope>NUCLEOTIDE SEQUENCE [LARGE SCALE GENOMIC DNA]</scope>
    <source>
        <strain evidence="1 2">9A</strain>
    </source>
</reference>
<comment type="caution">
    <text evidence="1">The sequence shown here is derived from an EMBL/GenBank/DDBJ whole genome shotgun (WGS) entry which is preliminary data.</text>
</comment>
<dbReference type="SUPFAM" id="SSF48371">
    <property type="entry name" value="ARM repeat"/>
    <property type="match status" value="1"/>
</dbReference>
<dbReference type="EMBL" id="JABSNP010000006">
    <property type="protein sequence ID" value="NRT18855.1"/>
    <property type="molecule type" value="Genomic_DNA"/>
</dbReference>
<keyword evidence="2" id="KW-1185">Reference proteome</keyword>
<accession>A0ABX2FNV6</accession>
<evidence type="ECO:0000313" key="1">
    <source>
        <dbReference type="EMBL" id="NRT18855.1"/>
    </source>
</evidence>
<dbReference type="InterPro" id="IPR011989">
    <property type="entry name" value="ARM-like"/>
</dbReference>
<evidence type="ECO:0008006" key="3">
    <source>
        <dbReference type="Google" id="ProtNLM"/>
    </source>
</evidence>
<evidence type="ECO:0000313" key="2">
    <source>
        <dbReference type="Proteomes" id="UP000779507"/>
    </source>
</evidence>
<protein>
    <recommendedName>
        <fullName evidence="3">HEAT repeat domain-containing protein</fullName>
    </recommendedName>
</protein>
<dbReference type="RefSeq" id="WP_173809598.1">
    <property type="nucleotide sequence ID" value="NZ_JABSNP010000006.1"/>
</dbReference>
<dbReference type="InterPro" id="IPR016024">
    <property type="entry name" value="ARM-type_fold"/>
</dbReference>
<dbReference type="Proteomes" id="UP000779507">
    <property type="component" value="Unassembled WGS sequence"/>
</dbReference>
<dbReference type="Gene3D" id="1.25.10.10">
    <property type="entry name" value="Leucine-rich Repeat Variant"/>
    <property type="match status" value="1"/>
</dbReference>
<name>A0ABX2FNV6_9BACT</name>
<organism evidence="1 2">
    <name type="scientific">Hymenobacter caeli</name>
    <dbReference type="NCBI Taxonomy" id="2735894"/>
    <lineage>
        <taxon>Bacteria</taxon>
        <taxon>Pseudomonadati</taxon>
        <taxon>Bacteroidota</taxon>
        <taxon>Cytophagia</taxon>
        <taxon>Cytophagales</taxon>
        <taxon>Hymenobacteraceae</taxon>
        <taxon>Hymenobacter</taxon>
    </lineage>
</organism>